<dbReference type="SUPFAM" id="SSF56349">
    <property type="entry name" value="DNA breaking-rejoining enzymes"/>
    <property type="match status" value="1"/>
</dbReference>
<accession>A0A7V9WSC6</accession>
<dbReference type="GO" id="GO:0006310">
    <property type="term" value="P:DNA recombination"/>
    <property type="evidence" value="ECO:0007669"/>
    <property type="project" value="UniProtKB-KW"/>
</dbReference>
<evidence type="ECO:0000256" key="1">
    <source>
        <dbReference type="ARBA" id="ARBA00023172"/>
    </source>
</evidence>
<dbReference type="GO" id="GO:0003677">
    <property type="term" value="F:DNA binding"/>
    <property type="evidence" value="ECO:0007669"/>
    <property type="project" value="InterPro"/>
</dbReference>
<dbReference type="InterPro" id="IPR002104">
    <property type="entry name" value="Integrase_catalytic"/>
</dbReference>
<dbReference type="Pfam" id="PF00589">
    <property type="entry name" value="Phage_integrase"/>
    <property type="match status" value="1"/>
</dbReference>
<evidence type="ECO:0000313" key="4">
    <source>
        <dbReference type="Proteomes" id="UP000524462"/>
    </source>
</evidence>
<sequence>MFLDQFKKWKHINFKNNEILIENALDRFGNVKATKGGKRTLFNAPTELMELLKKWKALQREELKQFGIKQTNNQFVFTYNDRQNNINVVLHIDYLNYRMNSIKRRHPKLKHATPHKLRHTGATLAKQAGTSLEDISQALTHSDTLITKTYINTSNIVPMTVGEIAFRNLKND</sequence>
<dbReference type="InterPro" id="IPR011010">
    <property type="entry name" value="DNA_brk_join_enz"/>
</dbReference>
<dbReference type="GO" id="GO:0015074">
    <property type="term" value="P:DNA integration"/>
    <property type="evidence" value="ECO:0007669"/>
    <property type="project" value="InterPro"/>
</dbReference>
<comment type="caution">
    <text evidence="3">The sequence shown here is derived from an EMBL/GenBank/DDBJ whole genome shotgun (WGS) entry which is preliminary data.</text>
</comment>
<reference evidence="3 4" key="1">
    <citation type="submission" date="2020-07" db="EMBL/GenBank/DDBJ databases">
        <title>Molecular and genomic characterization of Streptococcus porcinus isolated from diseased swine in Brazil.</title>
        <authorList>
            <person name="Moreno L.Z."/>
            <person name="Matajira C.E.C."/>
            <person name="Poor A.P."/>
            <person name="Dutra M.C."/>
            <person name="Moreno A.M."/>
        </authorList>
    </citation>
    <scope>NUCLEOTIDE SEQUENCE [LARGE SCALE GENOMIC DNA]</scope>
    <source>
        <strain evidence="3 4">SP0816-2</strain>
    </source>
</reference>
<dbReference type="Proteomes" id="UP000524462">
    <property type="component" value="Unassembled WGS sequence"/>
</dbReference>
<evidence type="ECO:0000313" key="3">
    <source>
        <dbReference type="EMBL" id="MBA2796155.1"/>
    </source>
</evidence>
<gene>
    <name evidence="3" type="ORF">H1B29_06630</name>
</gene>
<dbReference type="PROSITE" id="PS51898">
    <property type="entry name" value="TYR_RECOMBINASE"/>
    <property type="match status" value="1"/>
</dbReference>
<evidence type="ECO:0000259" key="2">
    <source>
        <dbReference type="PROSITE" id="PS51898"/>
    </source>
</evidence>
<keyword evidence="1" id="KW-0233">DNA recombination</keyword>
<name>A0A7V9WSC6_STRPO</name>
<dbReference type="EMBL" id="JACEGE010000019">
    <property type="protein sequence ID" value="MBA2796155.1"/>
    <property type="molecule type" value="Genomic_DNA"/>
</dbReference>
<dbReference type="InterPro" id="IPR013762">
    <property type="entry name" value="Integrase-like_cat_sf"/>
</dbReference>
<protein>
    <submittedName>
        <fullName evidence="3">Tyrosine-type recombinase/integrase</fullName>
    </submittedName>
</protein>
<organism evidence="3 4">
    <name type="scientific">Streptococcus porcinus</name>
    <dbReference type="NCBI Taxonomy" id="1340"/>
    <lineage>
        <taxon>Bacteria</taxon>
        <taxon>Bacillati</taxon>
        <taxon>Bacillota</taxon>
        <taxon>Bacilli</taxon>
        <taxon>Lactobacillales</taxon>
        <taxon>Streptococcaceae</taxon>
        <taxon>Streptococcus</taxon>
    </lineage>
</organism>
<proteinExistence type="predicted"/>
<dbReference type="AlphaFoldDB" id="A0A7V9WSC6"/>
<feature type="domain" description="Tyr recombinase" evidence="2">
    <location>
        <begin position="1"/>
        <end position="163"/>
    </location>
</feature>
<dbReference type="Gene3D" id="1.10.443.10">
    <property type="entry name" value="Intergrase catalytic core"/>
    <property type="match status" value="1"/>
</dbReference>